<dbReference type="Gene3D" id="3.40.630.40">
    <property type="entry name" value="Zn-dependent exopeptidases"/>
    <property type="match status" value="1"/>
</dbReference>
<name>A0A6M3HSA9_9GAMM</name>
<evidence type="ECO:0000313" key="2">
    <source>
        <dbReference type="Proteomes" id="UP000503320"/>
    </source>
</evidence>
<reference evidence="1 2" key="1">
    <citation type="submission" date="2019-03" db="EMBL/GenBank/DDBJ databases">
        <title>Complete Genome Sequence of Allofrancisella frigidaquae Strain SYSU 10HL1970 Isolated from Water-Cooling Systems in China.</title>
        <authorList>
            <person name="Ohrman C."/>
            <person name="Uneklint I."/>
            <person name="Sjodin A."/>
        </authorList>
    </citation>
    <scope>NUCLEOTIDE SEQUENCE [LARGE SCALE GENOMIC DNA]</scope>
    <source>
        <strain evidence="1 2">SYSU 10HL1970</strain>
    </source>
</reference>
<organism evidence="1 2">
    <name type="scientific">Allofrancisella frigidaquae</name>
    <dbReference type="NCBI Taxonomy" id="1085644"/>
    <lineage>
        <taxon>Bacteria</taxon>
        <taxon>Pseudomonadati</taxon>
        <taxon>Pseudomonadota</taxon>
        <taxon>Gammaproteobacteria</taxon>
        <taxon>Thiotrichales</taxon>
        <taxon>Francisellaceae</taxon>
        <taxon>Allofrancisella</taxon>
    </lineage>
</organism>
<keyword evidence="2" id="KW-1185">Reference proteome</keyword>
<dbReference type="Proteomes" id="UP000503320">
    <property type="component" value="Chromosome"/>
</dbReference>
<accession>A0A6M3HSA9</accession>
<evidence type="ECO:0008006" key="3">
    <source>
        <dbReference type="Google" id="ProtNLM"/>
    </source>
</evidence>
<evidence type="ECO:0000313" key="1">
    <source>
        <dbReference type="EMBL" id="QIV94025.1"/>
    </source>
</evidence>
<dbReference type="KEGG" id="afri:E3E15_01080"/>
<proteinExistence type="predicted"/>
<dbReference type="RefSeq" id="WP_172106273.1">
    <property type="nucleotide sequence ID" value="NZ_CP038017.1"/>
</dbReference>
<gene>
    <name evidence="1" type="ORF">E3E15_01080</name>
</gene>
<protein>
    <recommendedName>
        <fullName evidence="3">N-formylglutamate amidohydrolase</fullName>
    </recommendedName>
</protein>
<dbReference type="AlphaFoldDB" id="A0A6M3HSA9"/>
<sequence>MSQINKLTKEPFCIKYYDCATLYFYTQENLKFDLLITCPHAEIGMDFINYDYPVIAELVKLNIRDLADFLSIEYDFGAQQLSHAIAEKLYTTYGLNTLVLEPSFPRSVLDANRLYPNCLRNIIDYSKHLELKNSLVKLYNDYMAKLCHVVALAKSYNALSIELHTMSSYSPNLKQEYYSEAVKENPDNLLEYINLYKNSHKEGVKRVTELFTGDHANGIFASKELLNTLTVELQSKGIVVEYDRPYILAEHLVAHYLVSELNTVCVDIPKDLLSVTTTDNDNYNIAELTVDNSKLKLIVEAFAKALVDAYDLLQPKKGFHV</sequence>
<dbReference type="EMBL" id="CP038017">
    <property type="protein sequence ID" value="QIV94025.1"/>
    <property type="molecule type" value="Genomic_DNA"/>
</dbReference>